<evidence type="ECO:0000313" key="3">
    <source>
        <dbReference type="Proteomes" id="UP000292345"/>
    </source>
</evidence>
<dbReference type="SUPFAM" id="SSF53335">
    <property type="entry name" value="S-adenosyl-L-methionine-dependent methyltransferases"/>
    <property type="match status" value="1"/>
</dbReference>
<gene>
    <name evidence="2" type="ORF">C3B51_11975</name>
</gene>
<dbReference type="PANTHER" id="PTHR44068">
    <property type="entry name" value="ZGC:194242"/>
    <property type="match status" value="1"/>
</dbReference>
<evidence type="ECO:0000259" key="1">
    <source>
        <dbReference type="Pfam" id="PF13649"/>
    </source>
</evidence>
<keyword evidence="2" id="KW-0808">Transferase</keyword>
<dbReference type="RefSeq" id="WP_125720749.1">
    <property type="nucleotide sequence ID" value="NZ_PPUZ01000032.1"/>
</dbReference>
<dbReference type="Gene3D" id="3.40.50.150">
    <property type="entry name" value="Vaccinia Virus protein VP39"/>
    <property type="match status" value="1"/>
</dbReference>
<dbReference type="Proteomes" id="UP000292345">
    <property type="component" value="Unassembled WGS sequence"/>
</dbReference>
<dbReference type="InterPro" id="IPR050447">
    <property type="entry name" value="Erg6_SMT_methyltransf"/>
</dbReference>
<comment type="caution">
    <text evidence="2">The sequence shown here is derived from an EMBL/GenBank/DDBJ whole genome shotgun (WGS) entry which is preliminary data.</text>
</comment>
<dbReference type="InterPro" id="IPR029063">
    <property type="entry name" value="SAM-dependent_MTases_sf"/>
</dbReference>
<reference evidence="2 3" key="1">
    <citation type="submission" date="2018-01" db="EMBL/GenBank/DDBJ databases">
        <title>Co-occurrence of chitin degradation, pigmentation and bioactivity in marine Pseudoalteromonas.</title>
        <authorList>
            <person name="Paulsen S."/>
            <person name="Gram L."/>
            <person name="Machado H."/>
        </authorList>
    </citation>
    <scope>NUCLEOTIDE SEQUENCE [LARGE SCALE GENOMIC DNA]</scope>
    <source>
        <strain evidence="2 3">S1946</strain>
    </source>
</reference>
<feature type="domain" description="Methyltransferase" evidence="1">
    <location>
        <begin position="43"/>
        <end position="139"/>
    </location>
</feature>
<name>A0A4Q7EC18_9GAMM</name>
<dbReference type="Pfam" id="PF13649">
    <property type="entry name" value="Methyltransf_25"/>
    <property type="match status" value="1"/>
</dbReference>
<accession>A0A4Q7EC18</accession>
<evidence type="ECO:0000313" key="2">
    <source>
        <dbReference type="EMBL" id="RZM80273.1"/>
    </source>
</evidence>
<proteinExistence type="predicted"/>
<dbReference type="GO" id="GO:0032259">
    <property type="term" value="P:methylation"/>
    <property type="evidence" value="ECO:0007669"/>
    <property type="project" value="UniProtKB-KW"/>
</dbReference>
<protein>
    <submittedName>
        <fullName evidence="2">Class I SAM-dependent methyltransferase</fullName>
    </submittedName>
</protein>
<keyword evidence="2" id="KW-0489">Methyltransferase</keyword>
<dbReference type="AlphaFoldDB" id="A0A4Q7EC18"/>
<dbReference type="EMBL" id="PPUZ01000032">
    <property type="protein sequence ID" value="RZM80273.1"/>
    <property type="molecule type" value="Genomic_DNA"/>
</dbReference>
<sequence length="219" mass="24413">MAWDDVWERVFTSQEWGKYPGEDVIRFIARNFYQLEDRRSVKILEIGSGPGANLWFLAREGFDVYAIEGSPSGVEQAKARLDKELPGWRGEVLCGDFSSLPYDSETFDAVIDVEAVTCNPFAESVAIYKEVHRVLKPGGKLYSRTFAKGTLGDETGEKISHNCYLTDTGPTAGKGPTRFTAEDEIAQLLAPFSSFSFGELARSEDQVLITKEWCMTAVK</sequence>
<dbReference type="GO" id="GO:0008168">
    <property type="term" value="F:methyltransferase activity"/>
    <property type="evidence" value="ECO:0007669"/>
    <property type="project" value="UniProtKB-KW"/>
</dbReference>
<dbReference type="InterPro" id="IPR041698">
    <property type="entry name" value="Methyltransf_25"/>
</dbReference>
<dbReference type="PANTHER" id="PTHR44068:SF11">
    <property type="entry name" value="GERANYL DIPHOSPHATE 2-C-METHYLTRANSFERASE"/>
    <property type="match status" value="1"/>
</dbReference>
<organism evidence="2 3">
    <name type="scientific">Pseudoalteromonas rubra</name>
    <dbReference type="NCBI Taxonomy" id="43658"/>
    <lineage>
        <taxon>Bacteria</taxon>
        <taxon>Pseudomonadati</taxon>
        <taxon>Pseudomonadota</taxon>
        <taxon>Gammaproteobacteria</taxon>
        <taxon>Alteromonadales</taxon>
        <taxon>Pseudoalteromonadaceae</taxon>
        <taxon>Pseudoalteromonas</taxon>
    </lineage>
</organism>
<dbReference type="CDD" id="cd02440">
    <property type="entry name" value="AdoMet_MTases"/>
    <property type="match status" value="1"/>
</dbReference>